<dbReference type="GO" id="GO:0008955">
    <property type="term" value="F:peptidoglycan glycosyltransferase activity"/>
    <property type="evidence" value="ECO:0007669"/>
    <property type="project" value="TreeGrafter"/>
</dbReference>
<protein>
    <recommendedName>
        <fullName evidence="9">Penicillin-binding protein transpeptidase domain-containing protein</fullName>
    </recommendedName>
</protein>
<keyword evidence="7" id="KW-0472">Membrane</keyword>
<evidence type="ECO:0000313" key="10">
    <source>
        <dbReference type="EMBL" id="ETR69859.1"/>
    </source>
</evidence>
<dbReference type="GO" id="GO:0071555">
    <property type="term" value="P:cell wall organization"/>
    <property type="evidence" value="ECO:0007669"/>
    <property type="project" value="UniProtKB-KW"/>
</dbReference>
<evidence type="ECO:0000313" key="11">
    <source>
        <dbReference type="Proteomes" id="UP000189670"/>
    </source>
</evidence>
<evidence type="ECO:0000256" key="3">
    <source>
        <dbReference type="ARBA" id="ARBA00022692"/>
    </source>
</evidence>
<dbReference type="PANTHER" id="PTHR32282">
    <property type="entry name" value="BINDING PROTEIN TRANSPEPTIDASE, PUTATIVE-RELATED"/>
    <property type="match status" value="1"/>
</dbReference>
<sequence>MKTGDIILVRCVEFEKDAEIWQLSLEQEPVVQAALLCMEADTGHIISMIGGRDFTKSQFNRAIQSRRQPGSAFKPFVYSAALDRGPSFMLSDDSFEKMEELGMPLALLRGLERLKDLEYHKEEKLIEDVNKTIDLEIDSPMWGIIRESIDQKKKLYPGFCYC</sequence>
<dbReference type="Gene3D" id="3.40.710.10">
    <property type="entry name" value="DD-peptidase/beta-lactamase superfamily"/>
    <property type="match status" value="1"/>
</dbReference>
<keyword evidence="3" id="KW-0812">Transmembrane</keyword>
<dbReference type="Pfam" id="PF00905">
    <property type="entry name" value="Transpeptidase"/>
    <property type="match status" value="1"/>
</dbReference>
<keyword evidence="6" id="KW-1133">Transmembrane helix</keyword>
<comment type="caution">
    <text evidence="10">The sequence shown here is derived from an EMBL/GenBank/DDBJ whole genome shotgun (WGS) entry which is preliminary data.</text>
</comment>
<keyword evidence="4" id="KW-0133">Cell shape</keyword>
<proteinExistence type="predicted"/>
<dbReference type="InterPro" id="IPR050396">
    <property type="entry name" value="Glycosyltr_51/Transpeptidase"/>
</dbReference>
<keyword evidence="5" id="KW-0573">Peptidoglycan synthesis</keyword>
<dbReference type="GO" id="GO:0008658">
    <property type="term" value="F:penicillin binding"/>
    <property type="evidence" value="ECO:0007669"/>
    <property type="project" value="InterPro"/>
</dbReference>
<dbReference type="GO" id="GO:0009252">
    <property type="term" value="P:peptidoglycan biosynthetic process"/>
    <property type="evidence" value="ECO:0007669"/>
    <property type="project" value="UniProtKB-KW"/>
</dbReference>
<keyword evidence="8" id="KW-0961">Cell wall biogenesis/degradation</keyword>
<evidence type="ECO:0000256" key="5">
    <source>
        <dbReference type="ARBA" id="ARBA00022984"/>
    </source>
</evidence>
<dbReference type="GO" id="GO:0030288">
    <property type="term" value="C:outer membrane-bounded periplasmic space"/>
    <property type="evidence" value="ECO:0007669"/>
    <property type="project" value="TreeGrafter"/>
</dbReference>
<dbReference type="InterPro" id="IPR012338">
    <property type="entry name" value="Beta-lactam/transpept-like"/>
</dbReference>
<dbReference type="PANTHER" id="PTHR32282:SF27">
    <property type="entry name" value="PENICILLIN-BINDING PROTEIN 1A"/>
    <property type="match status" value="1"/>
</dbReference>
<accession>A0A1V1P4P0</accession>
<gene>
    <name evidence="10" type="ORF">OMM_03647</name>
</gene>
<evidence type="ECO:0000256" key="2">
    <source>
        <dbReference type="ARBA" id="ARBA00022679"/>
    </source>
</evidence>
<name>A0A1V1P4P0_9BACT</name>
<feature type="domain" description="Penicillin-binding protein transpeptidase" evidence="9">
    <location>
        <begin position="36"/>
        <end position="85"/>
    </location>
</feature>
<keyword evidence="1" id="KW-0328">Glycosyltransferase</keyword>
<evidence type="ECO:0000256" key="4">
    <source>
        <dbReference type="ARBA" id="ARBA00022960"/>
    </source>
</evidence>
<organism evidence="10 11">
    <name type="scientific">Candidatus Magnetoglobus multicellularis str. Araruama</name>
    <dbReference type="NCBI Taxonomy" id="890399"/>
    <lineage>
        <taxon>Bacteria</taxon>
        <taxon>Pseudomonadati</taxon>
        <taxon>Thermodesulfobacteriota</taxon>
        <taxon>Desulfobacteria</taxon>
        <taxon>Desulfobacterales</taxon>
        <taxon>Desulfobacteraceae</taxon>
        <taxon>Candidatus Magnetoglobus</taxon>
    </lineage>
</organism>
<dbReference type="GO" id="GO:0008360">
    <property type="term" value="P:regulation of cell shape"/>
    <property type="evidence" value="ECO:0007669"/>
    <property type="project" value="UniProtKB-KW"/>
</dbReference>
<evidence type="ECO:0000256" key="7">
    <source>
        <dbReference type="ARBA" id="ARBA00023136"/>
    </source>
</evidence>
<dbReference type="EMBL" id="ATBP01000541">
    <property type="protein sequence ID" value="ETR69859.1"/>
    <property type="molecule type" value="Genomic_DNA"/>
</dbReference>
<evidence type="ECO:0000256" key="8">
    <source>
        <dbReference type="ARBA" id="ARBA00023316"/>
    </source>
</evidence>
<evidence type="ECO:0000259" key="9">
    <source>
        <dbReference type="Pfam" id="PF00905"/>
    </source>
</evidence>
<reference evidence="11" key="1">
    <citation type="submission" date="2012-11" db="EMBL/GenBank/DDBJ databases">
        <authorList>
            <person name="Lucero-Rivera Y.E."/>
            <person name="Tovar-Ramirez D."/>
        </authorList>
    </citation>
    <scope>NUCLEOTIDE SEQUENCE [LARGE SCALE GENOMIC DNA]</scope>
    <source>
        <strain evidence="11">Araruama</strain>
    </source>
</reference>
<evidence type="ECO:0000256" key="1">
    <source>
        <dbReference type="ARBA" id="ARBA00022676"/>
    </source>
</evidence>
<dbReference type="Proteomes" id="UP000189670">
    <property type="component" value="Unassembled WGS sequence"/>
</dbReference>
<dbReference type="SUPFAM" id="SSF56601">
    <property type="entry name" value="beta-lactamase/transpeptidase-like"/>
    <property type="match status" value="1"/>
</dbReference>
<keyword evidence="2" id="KW-0808">Transferase</keyword>
<evidence type="ECO:0000256" key="6">
    <source>
        <dbReference type="ARBA" id="ARBA00022989"/>
    </source>
</evidence>
<dbReference type="InterPro" id="IPR001460">
    <property type="entry name" value="PCN-bd_Tpept"/>
</dbReference>
<dbReference type="AlphaFoldDB" id="A0A1V1P4P0"/>